<dbReference type="PANTHER" id="PTHR43420">
    <property type="entry name" value="ACETYLTRANSFERASE"/>
    <property type="match status" value="1"/>
</dbReference>
<gene>
    <name evidence="6" type="ORF">B0180_09130</name>
</gene>
<evidence type="ECO:0000256" key="4">
    <source>
        <dbReference type="ARBA" id="ARBA00023315"/>
    </source>
</evidence>
<dbReference type="PROSITE" id="PS51186">
    <property type="entry name" value="GNAT"/>
    <property type="match status" value="1"/>
</dbReference>
<evidence type="ECO:0000256" key="1">
    <source>
        <dbReference type="ARBA" id="ARBA00005395"/>
    </source>
</evidence>
<dbReference type="InterPro" id="IPR016181">
    <property type="entry name" value="Acyl_CoA_acyltransferase"/>
</dbReference>
<evidence type="ECO:0000256" key="2">
    <source>
        <dbReference type="ARBA" id="ARBA00022490"/>
    </source>
</evidence>
<organism evidence="6 7">
    <name type="scientific">Moraxella canis</name>
    <dbReference type="NCBI Taxonomy" id="90239"/>
    <lineage>
        <taxon>Bacteria</taxon>
        <taxon>Pseudomonadati</taxon>
        <taxon>Pseudomonadota</taxon>
        <taxon>Gammaproteobacteria</taxon>
        <taxon>Moraxellales</taxon>
        <taxon>Moraxellaceae</taxon>
        <taxon>Moraxella</taxon>
    </lineage>
</organism>
<evidence type="ECO:0000313" key="6">
    <source>
        <dbReference type="EMBL" id="OOR83035.1"/>
    </source>
</evidence>
<dbReference type="InterPro" id="IPR006464">
    <property type="entry name" value="AcTrfase_RimI/Ard1"/>
</dbReference>
<evidence type="ECO:0000259" key="5">
    <source>
        <dbReference type="PROSITE" id="PS51186"/>
    </source>
</evidence>
<dbReference type="NCBIfam" id="TIGR01575">
    <property type="entry name" value="rimI"/>
    <property type="match status" value="1"/>
</dbReference>
<dbReference type="Proteomes" id="UP000190322">
    <property type="component" value="Unassembled WGS sequence"/>
</dbReference>
<dbReference type="InterPro" id="IPR000182">
    <property type="entry name" value="GNAT_dom"/>
</dbReference>
<keyword evidence="2" id="KW-0963">Cytoplasm</keyword>
<evidence type="ECO:0000256" key="3">
    <source>
        <dbReference type="ARBA" id="ARBA00022679"/>
    </source>
</evidence>
<dbReference type="SUPFAM" id="SSF55729">
    <property type="entry name" value="Acyl-CoA N-acyltransferases (Nat)"/>
    <property type="match status" value="1"/>
</dbReference>
<dbReference type="PANTHER" id="PTHR43420:SF12">
    <property type="entry name" value="N-ACETYLTRANSFERASE DOMAIN-CONTAINING PROTEIN"/>
    <property type="match status" value="1"/>
</dbReference>
<protein>
    <submittedName>
        <fullName evidence="6">Ribosomal-protein-alanine N-acetyltransferase</fullName>
    </submittedName>
</protein>
<sequence>MSLMVIKKSAICDKDFELICQKIAELERSVMPDDPWRATAIQEVLSQFGAELLINIEGESNTDLSSAVIKGYCIYQIIFEDSELHRIGTHPNFRRQGIARQLLDQLIYQVRQAHCQQLLLEVRADNTAAIQLYHQVGFERFGVRKNYYTSGETICDALIMRLVLNNAKDQSGHG</sequence>
<dbReference type="InterPro" id="IPR050680">
    <property type="entry name" value="YpeA/RimI_acetyltransf"/>
</dbReference>
<accession>A0A1S9ZHQ6</accession>
<feature type="domain" description="N-acetyltransferase" evidence="5">
    <location>
        <begin position="4"/>
        <end position="165"/>
    </location>
</feature>
<dbReference type="Pfam" id="PF00583">
    <property type="entry name" value="Acetyltransf_1"/>
    <property type="match status" value="1"/>
</dbReference>
<comment type="caution">
    <text evidence="6">The sequence shown here is derived from an EMBL/GenBank/DDBJ whole genome shotgun (WGS) entry which is preliminary data.</text>
</comment>
<name>A0A1S9ZHQ6_9GAMM</name>
<keyword evidence="3 6" id="KW-0808">Transferase</keyword>
<dbReference type="EMBL" id="MUXT01000009">
    <property type="protein sequence ID" value="OOR83035.1"/>
    <property type="molecule type" value="Genomic_DNA"/>
</dbReference>
<proteinExistence type="inferred from homology"/>
<dbReference type="AlphaFoldDB" id="A0A1S9ZHQ6"/>
<dbReference type="GO" id="GO:0008080">
    <property type="term" value="F:N-acetyltransferase activity"/>
    <property type="evidence" value="ECO:0007669"/>
    <property type="project" value="InterPro"/>
</dbReference>
<reference evidence="6 7" key="1">
    <citation type="submission" date="2017-02" db="EMBL/GenBank/DDBJ databases">
        <title>Draft genome sequence of Moraxella canis CCUG 8415A type strain.</title>
        <authorList>
            <person name="Engstrom-Jakobsson H."/>
            <person name="Salva-Serra F."/>
            <person name="Thorell K."/>
            <person name="Gonzales-Siles L."/>
            <person name="Karlsson R."/>
            <person name="Boulund F."/>
            <person name="Engstrand L."/>
            <person name="Moore E."/>
        </authorList>
    </citation>
    <scope>NUCLEOTIDE SEQUENCE [LARGE SCALE GENOMIC DNA]</scope>
    <source>
        <strain evidence="6 7">CCUG 8415A</strain>
    </source>
</reference>
<keyword evidence="4" id="KW-0012">Acyltransferase</keyword>
<dbReference type="CDD" id="cd04301">
    <property type="entry name" value="NAT_SF"/>
    <property type="match status" value="1"/>
</dbReference>
<comment type="similarity">
    <text evidence="1">Belongs to the acetyltransferase family. RimI subfamily.</text>
</comment>
<dbReference type="Gene3D" id="3.40.630.30">
    <property type="match status" value="1"/>
</dbReference>
<evidence type="ECO:0000313" key="7">
    <source>
        <dbReference type="Proteomes" id="UP000190322"/>
    </source>
</evidence>